<protein>
    <recommendedName>
        <fullName evidence="9">Copper transport protein</fullName>
    </recommendedName>
</protein>
<comment type="similarity">
    <text evidence="1 9">Belongs to the copper transporter (Ctr) (TC 1.A.56) family. SLC31A subfamily.</text>
</comment>
<evidence type="ECO:0000256" key="5">
    <source>
        <dbReference type="ARBA" id="ARBA00022989"/>
    </source>
</evidence>
<keyword evidence="11" id="KW-1185">Reference proteome</keyword>
<feature type="transmembrane region" description="Helical" evidence="9">
    <location>
        <begin position="307"/>
        <end position="326"/>
    </location>
</feature>
<keyword evidence="6 9" id="KW-0186">Copper</keyword>
<feature type="transmembrane region" description="Helical" evidence="9">
    <location>
        <begin position="79"/>
        <end position="98"/>
    </location>
</feature>
<evidence type="ECO:0000256" key="3">
    <source>
        <dbReference type="ARBA" id="ARBA00022692"/>
    </source>
</evidence>
<name>A0A0E0JP81_ORYPU</name>
<dbReference type="GO" id="GO:0005375">
    <property type="term" value="F:copper ion transmembrane transporter activity"/>
    <property type="evidence" value="ECO:0007669"/>
    <property type="project" value="UniProtKB-UniRule"/>
</dbReference>
<evidence type="ECO:0000256" key="4">
    <source>
        <dbReference type="ARBA" id="ARBA00022796"/>
    </source>
</evidence>
<evidence type="ECO:0000256" key="6">
    <source>
        <dbReference type="ARBA" id="ARBA00023008"/>
    </source>
</evidence>
<keyword evidence="2 9" id="KW-0813">Transport</keyword>
<keyword evidence="4 9" id="KW-0187">Copper transport</keyword>
<sequence>MDMGGHDMGGMSPPAAGAAAMGGMKSMRYTHMTFFWGKNSEVLFTMWPGTRGGMYALALIFVFALAVIAEFLGSRRADACLAAGFLAFRAGLCGGPAQVEEDRKNDPACCYLLCSFALTLYGLSFTFSRLLSCCTMGHRQRCTTYLYYTLAAAYIYSHGVWMMDRAKNTYPCTRRSQGAAAMADMGMGGHGMGGGGGMAMAMAPAATQGGMGRRKRYMHMTFYWGKNSEILFTGWPGASGGMYTLALAAFFALAVLLEFLGSPRLQESSSLGGRRRATAAAAGAVHAVRVGLAYLLMLALMSFNVGVLLAAVAGHAVGFLAFRAGLCGGGYRKEDKLAPAACC</sequence>
<dbReference type="OMA" id="NDPACCY"/>
<dbReference type="GO" id="GO:0005886">
    <property type="term" value="C:plasma membrane"/>
    <property type="evidence" value="ECO:0007669"/>
    <property type="project" value="TreeGrafter"/>
</dbReference>
<dbReference type="AlphaFoldDB" id="A0A0E0JP81"/>
<evidence type="ECO:0000256" key="9">
    <source>
        <dbReference type="RuleBase" id="RU367022"/>
    </source>
</evidence>
<evidence type="ECO:0000256" key="2">
    <source>
        <dbReference type="ARBA" id="ARBA00022448"/>
    </source>
</evidence>
<feature type="transmembrane region" description="Helical" evidence="9">
    <location>
        <begin position="53"/>
        <end position="72"/>
    </location>
</feature>
<reference evidence="10" key="2">
    <citation type="submission" date="2018-05" db="EMBL/GenBank/DDBJ databases">
        <title>OpunRS2 (Oryza punctata Reference Sequence Version 2).</title>
        <authorList>
            <person name="Zhang J."/>
            <person name="Kudrna D."/>
            <person name="Lee S."/>
            <person name="Talag J."/>
            <person name="Welchert J."/>
            <person name="Wing R.A."/>
        </authorList>
    </citation>
    <scope>NUCLEOTIDE SEQUENCE [LARGE SCALE GENOMIC DNA]</scope>
</reference>
<dbReference type="InterPro" id="IPR007274">
    <property type="entry name" value="Cop_transporter"/>
</dbReference>
<comment type="caution">
    <text evidence="9">Lacks conserved residue(s) required for the propagation of feature annotation.</text>
</comment>
<feature type="transmembrane region" description="Helical" evidence="9">
    <location>
        <begin position="241"/>
        <end position="260"/>
    </location>
</feature>
<evidence type="ECO:0000256" key="8">
    <source>
        <dbReference type="ARBA" id="ARBA00023136"/>
    </source>
</evidence>
<evidence type="ECO:0000256" key="7">
    <source>
        <dbReference type="ARBA" id="ARBA00023065"/>
    </source>
</evidence>
<evidence type="ECO:0000256" key="1">
    <source>
        <dbReference type="ARBA" id="ARBA00006921"/>
    </source>
</evidence>
<keyword evidence="5 9" id="KW-1133">Transmembrane helix</keyword>
<keyword evidence="7 9" id="KW-0406">Ion transport</keyword>
<accession>A0A0E0JP81</accession>
<keyword evidence="3 9" id="KW-0812">Transmembrane</keyword>
<feature type="transmembrane region" description="Helical" evidence="9">
    <location>
        <begin position="144"/>
        <end position="161"/>
    </location>
</feature>
<dbReference type="EnsemblPlants" id="OPUNC01G31440.1">
    <property type="protein sequence ID" value="OPUNC01G31440.1"/>
    <property type="gene ID" value="OPUNC01G31440"/>
</dbReference>
<evidence type="ECO:0000313" key="10">
    <source>
        <dbReference type="EnsemblPlants" id="OPUNC01G31440.1"/>
    </source>
</evidence>
<dbReference type="PANTHER" id="PTHR12483">
    <property type="entry name" value="SOLUTE CARRIER FAMILY 31 COPPER TRANSPORTERS"/>
    <property type="match status" value="1"/>
</dbReference>
<organism evidence="10">
    <name type="scientific">Oryza punctata</name>
    <name type="common">Red rice</name>
    <dbReference type="NCBI Taxonomy" id="4537"/>
    <lineage>
        <taxon>Eukaryota</taxon>
        <taxon>Viridiplantae</taxon>
        <taxon>Streptophyta</taxon>
        <taxon>Embryophyta</taxon>
        <taxon>Tracheophyta</taxon>
        <taxon>Spermatophyta</taxon>
        <taxon>Magnoliopsida</taxon>
        <taxon>Liliopsida</taxon>
        <taxon>Poales</taxon>
        <taxon>Poaceae</taxon>
        <taxon>BOP clade</taxon>
        <taxon>Oryzoideae</taxon>
        <taxon>Oryzeae</taxon>
        <taxon>Oryzinae</taxon>
        <taxon>Oryza</taxon>
    </lineage>
</organism>
<comment type="subcellular location">
    <subcellularLocation>
        <location evidence="9">Membrane</location>
        <topology evidence="9">Multi-pass membrane protein</topology>
    </subcellularLocation>
</comment>
<reference evidence="10" key="1">
    <citation type="submission" date="2015-04" db="UniProtKB">
        <authorList>
            <consortium name="EnsemblPlants"/>
        </authorList>
    </citation>
    <scope>IDENTIFICATION</scope>
</reference>
<keyword evidence="8 9" id="KW-0472">Membrane</keyword>
<dbReference type="Pfam" id="PF04145">
    <property type="entry name" value="Ctr"/>
    <property type="match status" value="3"/>
</dbReference>
<evidence type="ECO:0000313" key="11">
    <source>
        <dbReference type="Proteomes" id="UP000026962"/>
    </source>
</evidence>
<dbReference type="Gramene" id="OPUNC01G31440.1">
    <property type="protein sequence ID" value="OPUNC01G31440.1"/>
    <property type="gene ID" value="OPUNC01G31440"/>
</dbReference>
<feature type="transmembrane region" description="Helical" evidence="9">
    <location>
        <begin position="110"/>
        <end position="132"/>
    </location>
</feature>
<dbReference type="HOGENOM" id="CLU_867106_0_0_1"/>
<dbReference type="PANTHER" id="PTHR12483:SF117">
    <property type="entry name" value="COPPER TRANSPORTER 3"/>
    <property type="match status" value="1"/>
</dbReference>
<dbReference type="Proteomes" id="UP000026962">
    <property type="component" value="Chromosome 1"/>
</dbReference>
<dbReference type="eggNOG" id="KOG3386">
    <property type="taxonomic scope" value="Eukaryota"/>
</dbReference>
<proteinExistence type="inferred from homology"/>